<dbReference type="InterPro" id="IPR009078">
    <property type="entry name" value="Ferritin-like_SF"/>
</dbReference>
<dbReference type="Gene3D" id="1.10.620.20">
    <property type="entry name" value="Ribonucleotide Reductase, subunit A"/>
    <property type="match status" value="1"/>
</dbReference>
<proteinExistence type="predicted"/>
<keyword evidence="2" id="KW-1185">Reference proteome</keyword>
<comment type="caution">
    <text evidence="1">The sequence shown here is derived from an EMBL/GenBank/DDBJ whole genome shotgun (WGS) entry which is preliminary data.</text>
</comment>
<reference evidence="1 2" key="1">
    <citation type="submission" date="2017-10" db="EMBL/GenBank/DDBJ databases">
        <title>Nyctiphanis sp. nov., isolated from the stomach of the euphausiid Nyctiphanes simplex (Hansen, 1911) in the Gulf of California.</title>
        <authorList>
            <person name="Gomez-Gil B."/>
            <person name="Aguilar-Mendez M."/>
            <person name="Lopez-Cortes A."/>
            <person name="Gomez-Gutierrez J."/>
            <person name="Roque A."/>
            <person name="Lang E."/>
            <person name="Gonzalez-Castillo A."/>
        </authorList>
    </citation>
    <scope>NUCLEOTIDE SEQUENCE [LARGE SCALE GENOMIC DNA]</scope>
    <source>
        <strain evidence="1 2">CAIM 600</strain>
    </source>
</reference>
<protein>
    <recommendedName>
        <fullName evidence="3">Ferritin-like domain-containing protein</fullName>
    </recommendedName>
</protein>
<dbReference type="Proteomes" id="UP000290287">
    <property type="component" value="Unassembled WGS sequence"/>
</dbReference>
<dbReference type="InterPro" id="IPR012348">
    <property type="entry name" value="RNR-like"/>
</dbReference>
<gene>
    <name evidence="1" type="ORF">CS022_01395</name>
</gene>
<dbReference type="EMBL" id="PEIB01000001">
    <property type="protein sequence ID" value="RXJ74883.1"/>
    <property type="molecule type" value="Genomic_DNA"/>
</dbReference>
<name>A0A4Q0YVH3_9GAMM</name>
<organism evidence="1 2">
    <name type="scientific">Veronia nyctiphanis</name>
    <dbReference type="NCBI Taxonomy" id="1278244"/>
    <lineage>
        <taxon>Bacteria</taxon>
        <taxon>Pseudomonadati</taxon>
        <taxon>Pseudomonadota</taxon>
        <taxon>Gammaproteobacteria</taxon>
        <taxon>Vibrionales</taxon>
        <taxon>Vibrionaceae</taxon>
        <taxon>Veronia</taxon>
    </lineage>
</organism>
<accession>A0A4Q0YVH3</accession>
<evidence type="ECO:0008006" key="3">
    <source>
        <dbReference type="Google" id="ProtNLM"/>
    </source>
</evidence>
<dbReference type="CDD" id="cd00657">
    <property type="entry name" value="Ferritin_like"/>
    <property type="match status" value="1"/>
</dbReference>
<dbReference type="OrthoDB" id="5500270at2"/>
<evidence type="ECO:0000313" key="1">
    <source>
        <dbReference type="EMBL" id="RXJ74883.1"/>
    </source>
</evidence>
<evidence type="ECO:0000313" key="2">
    <source>
        <dbReference type="Proteomes" id="UP000290287"/>
    </source>
</evidence>
<dbReference type="SUPFAM" id="SSF47240">
    <property type="entry name" value="Ferritin-like"/>
    <property type="match status" value="1"/>
</dbReference>
<dbReference type="RefSeq" id="WP_129120773.1">
    <property type="nucleotide sequence ID" value="NZ_PEIB01000001.1"/>
</dbReference>
<dbReference type="AlphaFoldDB" id="A0A4Q0YVH3"/>
<dbReference type="GO" id="GO:0016491">
    <property type="term" value="F:oxidoreductase activity"/>
    <property type="evidence" value="ECO:0007669"/>
    <property type="project" value="InterPro"/>
</dbReference>
<sequence length="391" mass="45467">MLEKMLNGMPLHAQRKVEATMDNINTLTNIKNKRVMASLGPSVVRGMFRKQGKKYDNTGMVSEHAVDFDWTYKMDFPEMQELYRRAVGNQWDGDKHIDWSIDVDPLNPHVPIIADRFIPMETLREHGVKLTTTEFREFNFNIACWILSQMMHGEQGALYASCQVTEAVRWFDGKLYGATQVVDEARHLEVFMRYLDTKLGKLYDVNDNMFSILDGLLTDSRWDIKFLGMQIMVEGLALGAFTTVHNMSKEPLLKSILRYVIQDEARHVHYGVLALKKTFEEELTPSERRERQEWAFEVAVLMRNRFLGHEIYEEWFEGIMTRKTWNKLISESDAMNTLRKTMFKRLVPNLECIGLLPDSMLKHYEEAGLTHYMGGKSAMELTDADMMADLH</sequence>